<protein>
    <recommendedName>
        <fullName evidence="4">C2H2-type domain-containing protein</fullName>
    </recommendedName>
</protein>
<evidence type="ECO:0008006" key="4">
    <source>
        <dbReference type="Google" id="ProtNLM"/>
    </source>
</evidence>
<name>A0AA88HAV5_ARTSF</name>
<dbReference type="EMBL" id="JAVRJZ010000988">
    <property type="protein sequence ID" value="KAK2702062.1"/>
    <property type="molecule type" value="Genomic_DNA"/>
</dbReference>
<evidence type="ECO:0000256" key="1">
    <source>
        <dbReference type="SAM" id="MobiDB-lite"/>
    </source>
</evidence>
<sequence>MNGNIENNCQQASSSEEALGLLERSEARERADTTTPHILIYGVKQCLMCELRLSNYKLLVQYMVQRHRVASVSWRCPRCPKTFTIVTGVAAHLQHCKGSSPREASEPGVEVNDNEGKLKCVVDGCGRSFTSATGLGSICNTSTQVVHNERFAGVKRALWREDELRRIAHMEIEGGDLVNINQYIASKLPGRSDEAVKKVCKRHDYLEIPEDVLGRGTVVRANVVSPPNKRLRTIKPLNASEVVEQLEDGDEELLRSHPEISVPQFEGTTLEAKSFRTTALLAVEGKISVDTLFRKFLDRYLKGAREKRMTGGDSRGGGRSGNKQEPVKDARTKRRVRKERPSEKRFRLAQALFNRSEKDCLDAILSVNGFEREEVTLTGTEKDAVLASVILRLYTKIFANRLNAYELLSGVQRGFVRSPGCFENVYSVRALLKTAREEKRSIAILAIVLAKAFDSGQYTSVQRALNRFGAE</sequence>
<organism evidence="2 3">
    <name type="scientific">Artemia franciscana</name>
    <name type="common">Brine shrimp</name>
    <name type="synonym">Artemia sanfranciscana</name>
    <dbReference type="NCBI Taxonomy" id="6661"/>
    <lineage>
        <taxon>Eukaryota</taxon>
        <taxon>Metazoa</taxon>
        <taxon>Ecdysozoa</taxon>
        <taxon>Arthropoda</taxon>
        <taxon>Crustacea</taxon>
        <taxon>Branchiopoda</taxon>
        <taxon>Anostraca</taxon>
        <taxon>Artemiidae</taxon>
        <taxon>Artemia</taxon>
    </lineage>
</organism>
<dbReference type="AlphaFoldDB" id="A0AA88HAV5"/>
<reference evidence="2" key="1">
    <citation type="submission" date="2023-07" db="EMBL/GenBank/DDBJ databases">
        <title>Chromosome-level genome assembly of Artemia franciscana.</title>
        <authorList>
            <person name="Jo E."/>
        </authorList>
    </citation>
    <scope>NUCLEOTIDE SEQUENCE</scope>
    <source>
        <tissue evidence="2">Whole body</tissue>
    </source>
</reference>
<proteinExistence type="predicted"/>
<dbReference type="Proteomes" id="UP001187531">
    <property type="component" value="Unassembled WGS sequence"/>
</dbReference>
<feature type="region of interest" description="Disordered" evidence="1">
    <location>
        <begin position="307"/>
        <end position="342"/>
    </location>
</feature>
<evidence type="ECO:0000313" key="3">
    <source>
        <dbReference type="Proteomes" id="UP001187531"/>
    </source>
</evidence>
<keyword evidence="3" id="KW-1185">Reference proteome</keyword>
<gene>
    <name evidence="2" type="ORF">QYM36_019326</name>
</gene>
<evidence type="ECO:0000313" key="2">
    <source>
        <dbReference type="EMBL" id="KAK2702062.1"/>
    </source>
</evidence>
<accession>A0AA88HAV5</accession>
<comment type="caution">
    <text evidence="2">The sequence shown here is derived from an EMBL/GenBank/DDBJ whole genome shotgun (WGS) entry which is preliminary data.</text>
</comment>